<protein>
    <submittedName>
        <fullName evidence="9">Membrane protein</fullName>
    </submittedName>
</protein>
<dbReference type="Gene3D" id="1.25.40.390">
    <property type="match status" value="1"/>
</dbReference>
<dbReference type="GO" id="GO:0009279">
    <property type="term" value="C:cell outer membrane"/>
    <property type="evidence" value="ECO:0007669"/>
    <property type="project" value="UniProtKB-SubCell"/>
</dbReference>
<evidence type="ECO:0000259" key="8">
    <source>
        <dbReference type="Pfam" id="PF14322"/>
    </source>
</evidence>
<evidence type="ECO:0000259" key="7">
    <source>
        <dbReference type="Pfam" id="PF07980"/>
    </source>
</evidence>
<dbReference type="EMBL" id="BPTR01000001">
    <property type="protein sequence ID" value="GJG28228.1"/>
    <property type="molecule type" value="Genomic_DNA"/>
</dbReference>
<comment type="caution">
    <text evidence="9">The sequence shown here is derived from an EMBL/GenBank/DDBJ whole genome shotgun (WGS) entry which is preliminary data.</text>
</comment>
<keyword evidence="3 6" id="KW-0732">Signal</keyword>
<accession>A0AA37HYR5</accession>
<feature type="signal peptide" evidence="6">
    <location>
        <begin position="1"/>
        <end position="23"/>
    </location>
</feature>
<keyword evidence="4" id="KW-0472">Membrane</keyword>
<gene>
    <name evidence="9" type="ORF">PRRU23_19280</name>
</gene>
<reference evidence="9" key="1">
    <citation type="submission" date="2021-08" db="EMBL/GenBank/DDBJ databases">
        <title>Prevotella lacticifex sp. nov., isolated from rumen of cow.</title>
        <authorList>
            <person name="Shinkai T."/>
            <person name="Ikeyama N."/>
            <person name="Kumagai M."/>
            <person name="Ohmori H."/>
            <person name="Sakamoto M."/>
            <person name="Ohkuma M."/>
            <person name="Mitsumori M."/>
        </authorList>
    </citation>
    <scope>NUCLEOTIDE SEQUENCE</scope>
    <source>
        <strain evidence="9">DSM 11371</strain>
    </source>
</reference>
<dbReference type="Proteomes" id="UP000887043">
    <property type="component" value="Unassembled WGS sequence"/>
</dbReference>
<comment type="similarity">
    <text evidence="2">Belongs to the SusD family.</text>
</comment>
<dbReference type="InterPro" id="IPR012944">
    <property type="entry name" value="SusD_RagB_dom"/>
</dbReference>
<feature type="chain" id="PRO_5041308441" evidence="6">
    <location>
        <begin position="24"/>
        <end position="516"/>
    </location>
</feature>
<feature type="domain" description="SusD-like N-terminal" evidence="8">
    <location>
        <begin position="98"/>
        <end position="238"/>
    </location>
</feature>
<feature type="domain" description="RagB/SusD" evidence="7">
    <location>
        <begin position="262"/>
        <end position="504"/>
    </location>
</feature>
<name>A0AA37HYR5_SEGBR</name>
<evidence type="ECO:0000256" key="2">
    <source>
        <dbReference type="ARBA" id="ARBA00006275"/>
    </source>
</evidence>
<evidence type="ECO:0000313" key="10">
    <source>
        <dbReference type="Proteomes" id="UP000887043"/>
    </source>
</evidence>
<dbReference type="InterPro" id="IPR011990">
    <property type="entry name" value="TPR-like_helical_dom_sf"/>
</dbReference>
<dbReference type="PROSITE" id="PS51257">
    <property type="entry name" value="PROKAR_LIPOPROTEIN"/>
    <property type="match status" value="1"/>
</dbReference>
<dbReference type="SUPFAM" id="SSF48452">
    <property type="entry name" value="TPR-like"/>
    <property type="match status" value="1"/>
</dbReference>
<organism evidence="9 10">
    <name type="scientific">Segatella bryantii</name>
    <name type="common">Prevotella bryantii</name>
    <dbReference type="NCBI Taxonomy" id="77095"/>
    <lineage>
        <taxon>Bacteria</taxon>
        <taxon>Pseudomonadati</taxon>
        <taxon>Bacteroidota</taxon>
        <taxon>Bacteroidia</taxon>
        <taxon>Bacteroidales</taxon>
        <taxon>Prevotellaceae</taxon>
        <taxon>Segatella</taxon>
    </lineage>
</organism>
<dbReference type="Pfam" id="PF14322">
    <property type="entry name" value="SusD-like_3"/>
    <property type="match status" value="1"/>
</dbReference>
<evidence type="ECO:0000256" key="4">
    <source>
        <dbReference type="ARBA" id="ARBA00023136"/>
    </source>
</evidence>
<evidence type="ECO:0000256" key="1">
    <source>
        <dbReference type="ARBA" id="ARBA00004442"/>
    </source>
</evidence>
<evidence type="ECO:0000313" key="9">
    <source>
        <dbReference type="EMBL" id="GJG28228.1"/>
    </source>
</evidence>
<evidence type="ECO:0000256" key="5">
    <source>
        <dbReference type="ARBA" id="ARBA00023237"/>
    </source>
</evidence>
<dbReference type="AlphaFoldDB" id="A0AA37HYR5"/>
<evidence type="ECO:0000256" key="3">
    <source>
        <dbReference type="ARBA" id="ARBA00022729"/>
    </source>
</evidence>
<sequence>MKQIRYIFIACMASMLFSCSSDYLDTTPTASVSPSVIFETTDNAKLAINGICKMMTTQYLESQGFNGEGTIKTYYGNYPGNDYQRCQLTGWAPLMNSTYHERSTSIYCYYPWYYYYKIIGNANTVIANIDAAEGSDADKAFIKAQALTFRAYSFLMLSQIYSHRWKDSNEGASRGIVLRTDVSTDSMSCSTLGETYAQIYADLDEAIADFTASGEDRDADDNYSPNLSVAYAVYARAALTREDWSNAAKYAQMAREGYPLMSASEYKDGGFNTPNDEWIWSVYSSSEETLYYYQYFAYEGSNSSASIARNYPAAISKELYDVIPETDIRKDMFLDPKEYAYNTSTSVAGTDLNTYAKSKYGDKLYSTSIVCAYMQFKTQNTDQPGVGQLNLFRSSEMYLIQAEADCHLGKDAEAQQLLQTLTRDSGRDEAYTCTKTGEELLEEVRLYRRIELWGEGFDWFDYKRWGITMVRHSAEDGGSFNINFVISQAPEDNNYWTWVIPNKEIDYNAAISSTVE</sequence>
<keyword evidence="5" id="KW-0998">Cell outer membrane</keyword>
<comment type="subcellular location">
    <subcellularLocation>
        <location evidence="1">Cell outer membrane</location>
    </subcellularLocation>
</comment>
<dbReference type="RefSeq" id="WP_006282156.1">
    <property type="nucleotide sequence ID" value="NZ_BPTR01000001.1"/>
</dbReference>
<evidence type="ECO:0000256" key="6">
    <source>
        <dbReference type="SAM" id="SignalP"/>
    </source>
</evidence>
<dbReference type="InterPro" id="IPR033985">
    <property type="entry name" value="SusD-like_N"/>
</dbReference>
<proteinExistence type="inferred from homology"/>
<dbReference type="Pfam" id="PF07980">
    <property type="entry name" value="SusD_RagB"/>
    <property type="match status" value="1"/>
</dbReference>